<feature type="region of interest" description="Disordered" evidence="1">
    <location>
        <begin position="1"/>
        <end position="42"/>
    </location>
</feature>
<feature type="compositionally biased region" description="Basic and acidic residues" evidence="1">
    <location>
        <begin position="569"/>
        <end position="580"/>
    </location>
</feature>
<organism evidence="2">
    <name type="scientific">Neospora caninum (strain Liverpool)</name>
    <dbReference type="NCBI Taxonomy" id="572307"/>
    <lineage>
        <taxon>Eukaryota</taxon>
        <taxon>Sar</taxon>
        <taxon>Alveolata</taxon>
        <taxon>Apicomplexa</taxon>
        <taxon>Conoidasida</taxon>
        <taxon>Coccidia</taxon>
        <taxon>Eucoccidiorida</taxon>
        <taxon>Eimeriorina</taxon>
        <taxon>Sarcocystidae</taxon>
        <taxon>Neospora</taxon>
    </lineage>
</organism>
<feature type="region of interest" description="Disordered" evidence="1">
    <location>
        <begin position="432"/>
        <end position="525"/>
    </location>
</feature>
<feature type="compositionally biased region" description="Basic and acidic residues" evidence="1">
    <location>
        <begin position="11"/>
        <end position="26"/>
    </location>
</feature>
<feature type="region of interest" description="Disordered" evidence="1">
    <location>
        <begin position="666"/>
        <end position="743"/>
    </location>
</feature>
<evidence type="ECO:0000313" key="2">
    <source>
        <dbReference type="EMBL" id="CEL70990.1"/>
    </source>
</evidence>
<feature type="region of interest" description="Disordered" evidence="1">
    <location>
        <begin position="530"/>
        <end position="549"/>
    </location>
</feature>
<feature type="compositionally biased region" description="Low complexity" evidence="1">
    <location>
        <begin position="270"/>
        <end position="281"/>
    </location>
</feature>
<feature type="compositionally biased region" description="Low complexity" evidence="1">
    <location>
        <begin position="471"/>
        <end position="482"/>
    </location>
</feature>
<feature type="compositionally biased region" description="Basic and acidic residues" evidence="1">
    <location>
        <begin position="341"/>
        <end position="351"/>
    </location>
</feature>
<dbReference type="AlphaFoldDB" id="A0A0F7UR95"/>
<accession>A0A0F7UR95</accession>
<feature type="compositionally biased region" description="Basic and acidic residues" evidence="1">
    <location>
        <begin position="731"/>
        <end position="743"/>
    </location>
</feature>
<evidence type="ECO:0000256" key="1">
    <source>
        <dbReference type="SAM" id="MobiDB-lite"/>
    </source>
</evidence>
<reference evidence="2" key="1">
    <citation type="journal article" date="2015" name="PLoS ONE">
        <title>Comprehensive Evaluation of Toxoplasma gondii VEG and Neospora caninum LIV Genomes with Tachyzoite Stage Transcriptome and Proteome Defines Novel Transcript Features.</title>
        <authorList>
            <person name="Ramaprasad A."/>
            <person name="Mourier T."/>
            <person name="Naeem R."/>
            <person name="Malas T.B."/>
            <person name="Moussa E."/>
            <person name="Panigrahi A."/>
            <person name="Vermont S.J."/>
            <person name="Otto T.D."/>
            <person name="Wastling J."/>
            <person name="Pain A."/>
        </authorList>
    </citation>
    <scope>NUCLEOTIDE SEQUENCE</scope>
    <source>
        <strain evidence="2">Liverpool</strain>
    </source>
</reference>
<gene>
    <name evidence="2" type="ORF">BN1204_066530</name>
</gene>
<sequence length="824" mass="87161">MECDAGPALDVHLRRTNRECGGKEGQSETSRQQLRESASRTDGHRVCPLQGLCSLPSEGEAMSESVDPCTLCGYSVHVQEVGTSPVVTRMETPPFQRKVSTGQSLAESTQFVDLRHLRGSSVDVQVAVEADLDSDSSPGCQRQAVDRSVGPTTSGSISSPRSIHVSLEAVQTRLSPRDASSSGQSSLGSARHAAEERRTFARGSPSPATPLSTSHGTPEGNGSSPVLRTERGASPILVPSFGTCTSLKRDSIVEKDILLAESSHTERSSVSEGSSGSVSSGEVFQDLHRGRILAYFSHSVKASCSHRVSVPAHGNTETPFRPRAHTNTQFTGWLGHQVCRQSERRESHDRSATGLDGTLLAAGNPGQKHQSERTSNAPPEHDLVQPRAHILDGTRNTFGRSFGGGGQVLLQLSDGRLAPAKEAGSLFGLLSPGEVVEGERPAQEERDRLQEATRHGHQENLRMVSSPAFTSPGSSESLSSGEVQPNSEQPPLPASPVVSLHEVTLTQQSSRDRSPLSSNAPSRCSMAPLALPATNIGPRPISSSLNSPRSPIHSRVCCGKSLAFSDSAGDKLSRVSDRKLATPNPVPASSHAEENARQHVVTDPGPAPSSWAESRPAGTPHILERCCKASSSDGETHNLAYSQFKAAHAKDAQIMNSLSLASLRSARSDKSSDTPCPSFASSPPRGFAVSSPKGLSQRRETAAFLVSRGGEKGVPGHSPPSDIEELPDAESENRLDSPRRASPDRATALRCAVSAICALATTSFSPHRLPSLPDSPQQVPLPFLLSPTTAEADASCPGDEFPAKATHLVEGSELTFGSPVPGWQ</sequence>
<feature type="compositionally biased region" description="Low complexity" evidence="1">
    <location>
        <begin position="180"/>
        <end position="189"/>
    </location>
</feature>
<feature type="compositionally biased region" description="Basic and acidic residues" evidence="1">
    <location>
        <begin position="33"/>
        <end position="42"/>
    </location>
</feature>
<feature type="compositionally biased region" description="Polar residues" evidence="1">
    <location>
        <begin position="504"/>
        <end position="522"/>
    </location>
</feature>
<feature type="compositionally biased region" description="Basic and acidic residues" evidence="1">
    <location>
        <begin position="437"/>
        <end position="460"/>
    </location>
</feature>
<feature type="compositionally biased region" description="Polar residues" evidence="1">
    <location>
        <begin position="209"/>
        <end position="226"/>
    </location>
</feature>
<feature type="region of interest" description="Disordered" evidence="1">
    <location>
        <begin position="262"/>
        <end position="281"/>
    </location>
</feature>
<dbReference type="EMBL" id="LN714487">
    <property type="protein sequence ID" value="CEL70990.1"/>
    <property type="molecule type" value="Genomic_DNA"/>
</dbReference>
<feature type="compositionally biased region" description="Polar residues" evidence="1">
    <location>
        <begin position="150"/>
        <end position="161"/>
    </location>
</feature>
<feature type="region of interest" description="Disordered" evidence="1">
    <location>
        <begin position="130"/>
        <end position="229"/>
    </location>
</feature>
<feature type="region of interest" description="Disordered" evidence="1">
    <location>
        <begin position="339"/>
        <end position="381"/>
    </location>
</feature>
<protein>
    <submittedName>
        <fullName evidence="2">Uncharacterized protein</fullName>
    </submittedName>
</protein>
<name>A0A0F7UR95_NEOCL</name>
<feature type="region of interest" description="Disordered" evidence="1">
    <location>
        <begin position="569"/>
        <end position="616"/>
    </location>
</feature>
<proteinExistence type="predicted"/>